<name>A0A235BWZ3_UNCW3</name>
<comment type="caution">
    <text evidence="4">The sequence shown here is derived from an EMBL/GenBank/DDBJ whole genome shotgun (WGS) entry which is preliminary data.</text>
</comment>
<gene>
    <name evidence="4" type="ORF">CH330_02100</name>
</gene>
<dbReference type="GO" id="GO:0004252">
    <property type="term" value="F:serine-type endopeptidase activity"/>
    <property type="evidence" value="ECO:0007669"/>
    <property type="project" value="InterPro"/>
</dbReference>
<dbReference type="InterPro" id="IPR001940">
    <property type="entry name" value="Peptidase_S1C"/>
</dbReference>
<dbReference type="PANTHER" id="PTHR43343:SF3">
    <property type="entry name" value="PROTEASE DO-LIKE 8, CHLOROPLASTIC"/>
    <property type="match status" value="1"/>
</dbReference>
<dbReference type="InterPro" id="IPR009003">
    <property type="entry name" value="Peptidase_S1_PA"/>
</dbReference>
<reference evidence="4 5" key="1">
    <citation type="submission" date="2017-07" db="EMBL/GenBank/DDBJ databases">
        <title>Recovery of genomes from metagenomes via a dereplication, aggregation, and scoring strategy.</title>
        <authorList>
            <person name="Sieber C.M."/>
            <person name="Probst A.J."/>
            <person name="Sharrar A."/>
            <person name="Thomas B.C."/>
            <person name="Hess M."/>
            <person name="Tringe S.G."/>
            <person name="Banfield J.F."/>
        </authorList>
    </citation>
    <scope>NUCLEOTIDE SEQUENCE [LARGE SCALE GENOMIC DNA]</scope>
    <source>
        <strain evidence="4">JGI_Cruoil_03_51_56</strain>
    </source>
</reference>
<dbReference type="SUPFAM" id="SSF50156">
    <property type="entry name" value="PDZ domain-like"/>
    <property type="match status" value="2"/>
</dbReference>
<protein>
    <recommendedName>
        <fullName evidence="3">PDZ domain-containing protein</fullName>
    </recommendedName>
</protein>
<dbReference type="SUPFAM" id="SSF50494">
    <property type="entry name" value="Trypsin-like serine proteases"/>
    <property type="match status" value="1"/>
</dbReference>
<evidence type="ECO:0000256" key="2">
    <source>
        <dbReference type="ARBA" id="ARBA00022801"/>
    </source>
</evidence>
<dbReference type="InterPro" id="IPR001478">
    <property type="entry name" value="PDZ"/>
</dbReference>
<evidence type="ECO:0000313" key="5">
    <source>
        <dbReference type="Proteomes" id="UP000215559"/>
    </source>
</evidence>
<dbReference type="EMBL" id="NOZP01000040">
    <property type="protein sequence ID" value="OYD16716.1"/>
    <property type="molecule type" value="Genomic_DNA"/>
</dbReference>
<dbReference type="SMART" id="SM00228">
    <property type="entry name" value="PDZ"/>
    <property type="match status" value="2"/>
</dbReference>
<dbReference type="InterPro" id="IPR051201">
    <property type="entry name" value="Chloro_Bact_Ser_Proteases"/>
</dbReference>
<dbReference type="Gene3D" id="2.30.42.10">
    <property type="match status" value="2"/>
</dbReference>
<evidence type="ECO:0000256" key="1">
    <source>
        <dbReference type="ARBA" id="ARBA00022670"/>
    </source>
</evidence>
<dbReference type="Pfam" id="PF13180">
    <property type="entry name" value="PDZ_2"/>
    <property type="match status" value="2"/>
</dbReference>
<dbReference type="InterPro" id="IPR036034">
    <property type="entry name" value="PDZ_sf"/>
</dbReference>
<feature type="domain" description="PDZ" evidence="3">
    <location>
        <begin position="347"/>
        <end position="430"/>
    </location>
</feature>
<keyword evidence="1" id="KW-0645">Protease</keyword>
<dbReference type="Pfam" id="PF13365">
    <property type="entry name" value="Trypsin_2"/>
    <property type="match status" value="1"/>
</dbReference>
<sequence>MRFLLSFLTVVGFAQAQTGRFVPAVAKVRPAVVSIVTDKLRRRTKTSAGHFPIVQVRYSGSGFVLDTSGHILTCNHIVSGYERIVVELQDGTRYEGGDVKVVGRDPVTDLAVLQVGPEKPSVAAELGNSDSLRIGQWVAAVGNPFGLEGTATVGVISGLSRWGLAKSSGPDFQEFIQTDALINPGNSGGPLIDILGRVIGVSSFRRGSREEFTGIGFATPINLARKVAEQLIEYGKVVRGHLGVNTQPLTDAICLALGFNQQNGVLVASVTPGRSGEEAGIQPGDIILTIDGETIPGVRWFQNRVAGHKPGDSVRLSLWRKGKVREVSAGLKAWAVASTEPHHAPLGKHWLGLLVRDLTDADRTRTDAEHGVVIEAIEPGSSADDGNIRAGDVITEIDSDKIDDKETFDRIAAKKRRHDRPVLFRVLRGRNAFYTAVGY</sequence>
<dbReference type="GO" id="GO:0006508">
    <property type="term" value="P:proteolysis"/>
    <property type="evidence" value="ECO:0007669"/>
    <property type="project" value="UniProtKB-KW"/>
</dbReference>
<dbReference type="PROSITE" id="PS50106">
    <property type="entry name" value="PDZ"/>
    <property type="match status" value="2"/>
</dbReference>
<evidence type="ECO:0000259" key="3">
    <source>
        <dbReference type="PROSITE" id="PS50106"/>
    </source>
</evidence>
<dbReference type="PANTHER" id="PTHR43343">
    <property type="entry name" value="PEPTIDASE S12"/>
    <property type="match status" value="1"/>
</dbReference>
<organism evidence="4 5">
    <name type="scientific">candidate division WOR-3 bacterium JGI_Cruoil_03_51_56</name>
    <dbReference type="NCBI Taxonomy" id="1973747"/>
    <lineage>
        <taxon>Bacteria</taxon>
        <taxon>Bacteria division WOR-3</taxon>
    </lineage>
</organism>
<keyword evidence="2" id="KW-0378">Hydrolase</keyword>
<dbReference type="Gene3D" id="2.40.10.120">
    <property type="match status" value="1"/>
</dbReference>
<evidence type="ECO:0000313" key="4">
    <source>
        <dbReference type="EMBL" id="OYD16716.1"/>
    </source>
</evidence>
<dbReference type="PRINTS" id="PR00834">
    <property type="entry name" value="PROTEASES2C"/>
</dbReference>
<feature type="domain" description="PDZ" evidence="3">
    <location>
        <begin position="231"/>
        <end position="322"/>
    </location>
</feature>
<proteinExistence type="predicted"/>
<dbReference type="Proteomes" id="UP000215559">
    <property type="component" value="Unassembled WGS sequence"/>
</dbReference>
<dbReference type="AlphaFoldDB" id="A0A235BWZ3"/>
<accession>A0A235BWZ3</accession>